<name>A0A410N6T4_HFTV1</name>
<reference evidence="1" key="1">
    <citation type="journal article" date="2019" name="Environ. Microbiol.">
        <title>Novel haloarchaeal viruses from Lake Retba infecting Haloferax and Halorubrum species.</title>
        <authorList>
            <person name="Mizuno C.M."/>
            <person name="Prajapati B."/>
            <person name="Lucas-Staat S."/>
            <person name="Sime-Ngando T."/>
            <person name="Forterre P."/>
            <person name="Bamford D.H."/>
            <person name="Prangishvili D."/>
            <person name="Krupovic M."/>
            <person name="Oksanen H.M."/>
        </authorList>
    </citation>
    <scope>NUCLEOTIDE SEQUENCE</scope>
</reference>
<sequence length="164" mass="18434">MTEQEPVQDELAEEAADLILEAEQQYQENLAEQEAFLETVAEEEGAEVLETQCNLIGEYTVPLKAKLNGELMDKLGEIDSRIEHIQSGDGRMYEFGEVADRAAQLLADVIDDESWHKEKFYQAYESEGLAPLGTMISRVIDSLKTEKERRMGAADGFRKKSEGT</sequence>
<keyword evidence="2" id="KW-1185">Reference proteome</keyword>
<organism evidence="1">
    <name type="scientific">Haloferax tailed virus 1</name>
    <name type="common">HFTV1</name>
    <dbReference type="NCBI Taxonomy" id="2507575"/>
    <lineage>
        <taxon>Viruses</taxon>
        <taxon>Duplodnaviria</taxon>
        <taxon>Heunggongvirae</taxon>
        <taxon>Uroviricota</taxon>
        <taxon>Caudoviricetes</taxon>
        <taxon>Kirjokansivirales</taxon>
        <taxon>Haloferuviridae</taxon>
        <taxon>Retbasiphovirus</taxon>
        <taxon>Retbasiphovirus hantatum</taxon>
        <taxon>Retbasiphovirus HFTV1</taxon>
    </lineage>
</organism>
<evidence type="ECO:0000313" key="2">
    <source>
        <dbReference type="Proteomes" id="UP000289930"/>
    </source>
</evidence>
<gene>
    <name evidence="1" type="ORF">HFTV1-gp36</name>
</gene>
<dbReference type="EMBL" id="MG550112">
    <property type="protein sequence ID" value="QAS68869.1"/>
    <property type="molecule type" value="Genomic_DNA"/>
</dbReference>
<evidence type="ECO:0000313" key="1">
    <source>
        <dbReference type="EMBL" id="QAS68869.1"/>
    </source>
</evidence>
<dbReference type="Proteomes" id="UP000289930">
    <property type="component" value="Segment"/>
</dbReference>
<protein>
    <submittedName>
        <fullName evidence="1">Uncharacterized protein</fullName>
    </submittedName>
</protein>
<accession>A0A410N6T4</accession>
<proteinExistence type="predicted"/>